<evidence type="ECO:0000256" key="4">
    <source>
        <dbReference type="ARBA" id="ARBA00022729"/>
    </source>
</evidence>
<sequence>MALRSLSISLLLLFALSIFFAQLSISDAFHPVRNDRAGRYRRNQIALRRPTRYVVQRPASARYHSHKRTSSLPNRYVLAETPSNHTANSTSNSNSTSHQTNSTTNATSNSNSTTTHHSRRHRNQVRNWILGFIAGCLGGIISGLVVSVFFRFLLNCIRGRYRNSSGPSIYMPKIIQRPEDLAFLEKEEGLVSLEVIGQGGCGKVYKAQLPGNPPKTVAIKQIMKRAVSGGEPGEEETQRLDKWMRQIRSEIKTVGHIRHRNLLPLVAHISRPDCHFLVYEFMKNGSLHDILMQSKAGQRELSWTARLRISDGIAAGLEYLHVSHKPQIIHRDLKPANILLDDDMEARIADFGLAKEMPDANTHMTLSNVAGTLGYIAPEYGQTLKFTAKCDIYSFGVILAVLAMGKEPSDEFFQSTDEMSLVKWLRNQMQANSLEVAIDPSLAGGEFDEQIKLVLRIALFCTADDPKERPTSKDVKSMISQIGK</sequence>
<comment type="caution">
    <text evidence="14">The sequence shown here is derived from an EMBL/GenBank/DDBJ whole genome shotgun (WGS) entry which is preliminary data.</text>
</comment>
<dbReference type="InterPro" id="IPR008271">
    <property type="entry name" value="Ser/Thr_kinase_AS"/>
</dbReference>
<dbReference type="GO" id="GO:0016020">
    <property type="term" value="C:membrane"/>
    <property type="evidence" value="ECO:0007669"/>
    <property type="project" value="UniProtKB-SubCell"/>
</dbReference>
<keyword evidence="8" id="KW-0675">Receptor</keyword>
<dbReference type="PROSITE" id="PS50011">
    <property type="entry name" value="PROTEIN_KINASE_DOM"/>
    <property type="match status" value="1"/>
</dbReference>
<evidence type="ECO:0000313" key="14">
    <source>
        <dbReference type="EMBL" id="KAJ1685754.1"/>
    </source>
</evidence>
<dbReference type="InterPro" id="IPR000719">
    <property type="entry name" value="Prot_kinase_dom"/>
</dbReference>
<dbReference type="OrthoDB" id="4062651at2759"/>
<feature type="region of interest" description="Disordered" evidence="10">
    <location>
        <begin position="82"/>
        <end position="121"/>
    </location>
</feature>
<feature type="signal peptide" evidence="12">
    <location>
        <begin position="1"/>
        <end position="28"/>
    </location>
</feature>
<reference evidence="14" key="1">
    <citation type="journal article" date="2022" name="Cell">
        <title>Repeat-based holocentromeres influence genome architecture and karyotype evolution.</title>
        <authorList>
            <person name="Hofstatter P.G."/>
            <person name="Thangavel G."/>
            <person name="Lux T."/>
            <person name="Neumann P."/>
            <person name="Vondrak T."/>
            <person name="Novak P."/>
            <person name="Zhang M."/>
            <person name="Costa L."/>
            <person name="Castellani M."/>
            <person name="Scott A."/>
            <person name="Toegelov H."/>
            <person name="Fuchs J."/>
            <person name="Mata-Sucre Y."/>
            <person name="Dias Y."/>
            <person name="Vanzela A.L.L."/>
            <person name="Huettel B."/>
            <person name="Almeida C.C.S."/>
            <person name="Simkova H."/>
            <person name="Souza G."/>
            <person name="Pedrosa-Harand A."/>
            <person name="Macas J."/>
            <person name="Mayer K.F.X."/>
            <person name="Houben A."/>
            <person name="Marques A."/>
        </authorList>
    </citation>
    <scope>NUCLEOTIDE SEQUENCE</scope>
    <source>
        <strain evidence="14">RhyBre1mFocal</strain>
    </source>
</reference>
<keyword evidence="2" id="KW-0433">Leucine-rich repeat</keyword>
<keyword evidence="4 12" id="KW-0732">Signal</keyword>
<comment type="subcellular location">
    <subcellularLocation>
        <location evidence="1">Membrane</location>
        <topology evidence="1">Single-pass membrane protein</topology>
    </subcellularLocation>
</comment>
<dbReference type="FunFam" id="1.10.510.10:FF:000479">
    <property type="entry name" value="Leucine-rich repeat receptor-like protein kinase"/>
    <property type="match status" value="1"/>
</dbReference>
<evidence type="ECO:0000256" key="10">
    <source>
        <dbReference type="SAM" id="MobiDB-lite"/>
    </source>
</evidence>
<feature type="compositionally biased region" description="Low complexity" evidence="10">
    <location>
        <begin position="83"/>
        <end position="115"/>
    </location>
</feature>
<evidence type="ECO:0000256" key="12">
    <source>
        <dbReference type="SAM" id="SignalP"/>
    </source>
</evidence>
<keyword evidence="3 11" id="KW-0812">Transmembrane</keyword>
<keyword evidence="6 11" id="KW-1133">Transmembrane helix</keyword>
<dbReference type="InterPro" id="IPR011009">
    <property type="entry name" value="Kinase-like_dom_sf"/>
</dbReference>
<dbReference type="EMBL" id="JAMQYH010000005">
    <property type="protein sequence ID" value="KAJ1685754.1"/>
    <property type="molecule type" value="Genomic_DNA"/>
</dbReference>
<dbReference type="AlphaFoldDB" id="A0A9Q0HFM1"/>
<evidence type="ECO:0000256" key="3">
    <source>
        <dbReference type="ARBA" id="ARBA00022692"/>
    </source>
</evidence>
<dbReference type="InterPro" id="IPR051564">
    <property type="entry name" value="LRR_receptor-like_kinase"/>
</dbReference>
<evidence type="ECO:0000256" key="8">
    <source>
        <dbReference type="ARBA" id="ARBA00023170"/>
    </source>
</evidence>
<evidence type="ECO:0000256" key="1">
    <source>
        <dbReference type="ARBA" id="ARBA00004167"/>
    </source>
</evidence>
<dbReference type="SMART" id="SM00220">
    <property type="entry name" value="S_TKc"/>
    <property type="match status" value="1"/>
</dbReference>
<gene>
    <name evidence="14" type="ORF">LUZ63_017144</name>
</gene>
<protein>
    <recommendedName>
        <fullName evidence="13">Protein kinase domain-containing protein</fullName>
    </recommendedName>
</protein>
<dbReference type="GO" id="GO:0005524">
    <property type="term" value="F:ATP binding"/>
    <property type="evidence" value="ECO:0007669"/>
    <property type="project" value="InterPro"/>
</dbReference>
<organism evidence="14 15">
    <name type="scientific">Rhynchospora breviuscula</name>
    <dbReference type="NCBI Taxonomy" id="2022672"/>
    <lineage>
        <taxon>Eukaryota</taxon>
        <taxon>Viridiplantae</taxon>
        <taxon>Streptophyta</taxon>
        <taxon>Embryophyta</taxon>
        <taxon>Tracheophyta</taxon>
        <taxon>Spermatophyta</taxon>
        <taxon>Magnoliopsida</taxon>
        <taxon>Liliopsida</taxon>
        <taxon>Poales</taxon>
        <taxon>Cyperaceae</taxon>
        <taxon>Cyperoideae</taxon>
        <taxon>Rhynchosporeae</taxon>
        <taxon>Rhynchospora</taxon>
    </lineage>
</organism>
<dbReference type="PROSITE" id="PS00108">
    <property type="entry name" value="PROTEIN_KINASE_ST"/>
    <property type="match status" value="1"/>
</dbReference>
<dbReference type="GO" id="GO:0004672">
    <property type="term" value="F:protein kinase activity"/>
    <property type="evidence" value="ECO:0007669"/>
    <property type="project" value="InterPro"/>
</dbReference>
<dbReference type="Proteomes" id="UP001151287">
    <property type="component" value="Unassembled WGS sequence"/>
</dbReference>
<feature type="transmembrane region" description="Helical" evidence="11">
    <location>
        <begin position="128"/>
        <end position="154"/>
    </location>
</feature>
<dbReference type="PANTHER" id="PTHR48055:SF22">
    <property type="entry name" value="LEUCINE-RICH REPEAT RECEPTOR-LIKE SERINE_THREONINE_TYROSINE-PROTEIN KINASE SOBIR1"/>
    <property type="match status" value="1"/>
</dbReference>
<proteinExistence type="predicted"/>
<evidence type="ECO:0000256" key="2">
    <source>
        <dbReference type="ARBA" id="ARBA00022614"/>
    </source>
</evidence>
<dbReference type="SUPFAM" id="SSF56112">
    <property type="entry name" value="Protein kinase-like (PK-like)"/>
    <property type="match status" value="1"/>
</dbReference>
<evidence type="ECO:0000256" key="9">
    <source>
        <dbReference type="ARBA" id="ARBA00023180"/>
    </source>
</evidence>
<feature type="chain" id="PRO_5040112559" description="Protein kinase domain-containing protein" evidence="12">
    <location>
        <begin position="29"/>
        <end position="484"/>
    </location>
</feature>
<dbReference type="PANTHER" id="PTHR48055">
    <property type="entry name" value="LEUCINE-RICH REPEAT RECEPTOR PROTEIN KINASE EMS1"/>
    <property type="match status" value="1"/>
</dbReference>
<dbReference type="CDD" id="cd14066">
    <property type="entry name" value="STKc_IRAK"/>
    <property type="match status" value="1"/>
</dbReference>
<dbReference type="Gene3D" id="3.30.200.20">
    <property type="entry name" value="Phosphorylase Kinase, domain 1"/>
    <property type="match status" value="1"/>
</dbReference>
<evidence type="ECO:0000256" key="7">
    <source>
        <dbReference type="ARBA" id="ARBA00023136"/>
    </source>
</evidence>
<evidence type="ECO:0000256" key="11">
    <source>
        <dbReference type="SAM" id="Phobius"/>
    </source>
</evidence>
<dbReference type="Gene3D" id="1.10.510.10">
    <property type="entry name" value="Transferase(Phosphotransferase) domain 1"/>
    <property type="match status" value="1"/>
</dbReference>
<name>A0A9Q0HFM1_9POAL</name>
<dbReference type="Pfam" id="PF00069">
    <property type="entry name" value="Pkinase"/>
    <property type="match status" value="1"/>
</dbReference>
<evidence type="ECO:0000313" key="15">
    <source>
        <dbReference type="Proteomes" id="UP001151287"/>
    </source>
</evidence>
<evidence type="ECO:0000256" key="6">
    <source>
        <dbReference type="ARBA" id="ARBA00022989"/>
    </source>
</evidence>
<keyword evidence="9" id="KW-0325">Glycoprotein</keyword>
<keyword evidence="15" id="KW-1185">Reference proteome</keyword>
<feature type="domain" description="Protein kinase" evidence="13">
    <location>
        <begin position="190"/>
        <end position="479"/>
    </location>
</feature>
<keyword evidence="5" id="KW-0677">Repeat</keyword>
<accession>A0A9Q0HFM1</accession>
<keyword evidence="7 11" id="KW-0472">Membrane</keyword>
<evidence type="ECO:0000256" key="5">
    <source>
        <dbReference type="ARBA" id="ARBA00022737"/>
    </source>
</evidence>
<evidence type="ECO:0000259" key="13">
    <source>
        <dbReference type="PROSITE" id="PS50011"/>
    </source>
</evidence>